<evidence type="ECO:0000256" key="2">
    <source>
        <dbReference type="RuleBase" id="RU363072"/>
    </source>
</evidence>
<dbReference type="Gene3D" id="2.40.160.180">
    <property type="entry name" value="Carbohydrate-selective porin OprB"/>
    <property type="match status" value="1"/>
</dbReference>
<proteinExistence type="inferred from homology"/>
<comment type="similarity">
    <text evidence="1 2">Belongs to the OprB family.</text>
</comment>
<dbReference type="PANTHER" id="PTHR37944">
    <property type="entry name" value="PORIN B"/>
    <property type="match status" value="1"/>
</dbReference>
<organism evidence="3 4">
    <name type="scientific">Nitrospina gracilis (strain 3/211)</name>
    <dbReference type="NCBI Taxonomy" id="1266370"/>
    <lineage>
        <taxon>Bacteria</taxon>
        <taxon>Pseudomonadati</taxon>
        <taxon>Nitrospinota/Tectimicrobiota group</taxon>
        <taxon>Nitrospinota</taxon>
        <taxon>Nitrospinia</taxon>
        <taxon>Nitrospinales</taxon>
        <taxon>Nitrospinaceae</taxon>
        <taxon>Nitrospina</taxon>
    </lineage>
</organism>
<dbReference type="STRING" id="1266370.NITGR_590086"/>
<dbReference type="GO" id="GO:0015288">
    <property type="term" value="F:porin activity"/>
    <property type="evidence" value="ECO:0007669"/>
    <property type="project" value="InterPro"/>
</dbReference>
<dbReference type="GO" id="GO:0016020">
    <property type="term" value="C:membrane"/>
    <property type="evidence" value="ECO:0007669"/>
    <property type="project" value="InterPro"/>
</dbReference>
<comment type="caution">
    <text evidence="3">The sequence shown here is derived from an EMBL/GenBank/DDBJ whole genome shotgun (WGS) entry which is preliminary data.</text>
</comment>
<dbReference type="EMBL" id="CAQJ01000065">
    <property type="protein sequence ID" value="CCQ91207.1"/>
    <property type="molecule type" value="Genomic_DNA"/>
</dbReference>
<evidence type="ECO:0000313" key="4">
    <source>
        <dbReference type="Proteomes" id="UP000011704"/>
    </source>
</evidence>
<protein>
    <submittedName>
        <fullName evidence="3">Putative Carbohydrate-selective porin OprB</fullName>
    </submittedName>
</protein>
<evidence type="ECO:0000256" key="1">
    <source>
        <dbReference type="ARBA" id="ARBA00008769"/>
    </source>
</evidence>
<dbReference type="InterPro" id="IPR007049">
    <property type="entry name" value="Carb-sel_porin_OprB"/>
</dbReference>
<dbReference type="OrthoDB" id="545475at2"/>
<dbReference type="InterPro" id="IPR038673">
    <property type="entry name" value="OprB_sf"/>
</dbReference>
<gene>
    <name evidence="3" type="ORF">NITGR_590086</name>
</gene>
<dbReference type="HOGENOM" id="CLU_029684_3_1_0"/>
<dbReference type="InParanoid" id="M1YZR6"/>
<name>M1YZR6_NITG3</name>
<dbReference type="GO" id="GO:0008643">
    <property type="term" value="P:carbohydrate transport"/>
    <property type="evidence" value="ECO:0007669"/>
    <property type="project" value="InterPro"/>
</dbReference>
<dbReference type="InterPro" id="IPR052932">
    <property type="entry name" value="OprB_Porin"/>
</dbReference>
<keyword evidence="4" id="KW-1185">Reference proteome</keyword>
<sequence length="442" mass="49880">MRVASFVVNRNRLGQGGMLIFLTFLLFETLLPTPLAAQDLDGLDRHGNITLRRETITGNWGGLRTELLDRGIYFRGGYMGELFHMDPRHQGSQTRYFGYADFELHANLQQMFDGPDGHFFFYATLLHGNRFQPFIGSVHDLSNIEGRPNLLLMQAWYDQHFFDRRMAILVGIYDIANEFDYRESAQLFLNGAFGTGVDLTESGIAGVPTYPLTTLGMRLRIEPTPNWYYKGAVLDGVPGDPQNPRGTRVILDADDEGVLFMNEVGYESDRPRWGLNKAGIGSWWYTKRFPDLVEQDSSGNPATHTGTQGIYLFAEGTFYQEYPRSRQGLRGFARLGFSDQDVNALSTYFDAGLEYTGLIPGRDKDKAGIAVSYLFFGDKFKQQQRAAGITIDDPEVLIEATYRIRVRPGMFLQPDVQYVFNPVARAGATDTLSVGFRFGLNF</sequence>
<evidence type="ECO:0000313" key="3">
    <source>
        <dbReference type="EMBL" id="CCQ91207.1"/>
    </source>
</evidence>
<dbReference type="AlphaFoldDB" id="M1YZR6"/>
<reference evidence="3 4" key="1">
    <citation type="journal article" date="2013" name="Front. Microbiol.">
        <title>The genome of Nitrospina gracilis illuminates the metabolism and evolution of the major marine nitrite oxidizer.</title>
        <authorList>
            <person name="Luecker S."/>
            <person name="Nowka B."/>
            <person name="Rattei T."/>
            <person name="Spieck E."/>
            <person name="and Daims H."/>
        </authorList>
    </citation>
    <scope>NUCLEOTIDE SEQUENCE [LARGE SCALE GENOMIC DNA]</scope>
    <source>
        <strain evidence="3 4">3/211</strain>
    </source>
</reference>
<dbReference type="Proteomes" id="UP000011704">
    <property type="component" value="Unassembled WGS sequence"/>
</dbReference>
<accession>M1YZR6</accession>
<dbReference type="PANTHER" id="PTHR37944:SF1">
    <property type="entry name" value="PORIN B"/>
    <property type="match status" value="1"/>
</dbReference>
<dbReference type="Pfam" id="PF04966">
    <property type="entry name" value="OprB"/>
    <property type="match status" value="1"/>
</dbReference>